<organism evidence="5 6">
    <name type="scientific">Rohdeia mirabilis</name>
    <dbReference type="NCBI Taxonomy" id="2528008"/>
    <lineage>
        <taxon>Bacteria</taxon>
        <taxon>Pseudomonadati</taxon>
        <taxon>Planctomycetota</taxon>
        <taxon>Planctomycetia</taxon>
        <taxon>Planctomycetia incertae sedis</taxon>
        <taxon>Rohdeia</taxon>
    </lineage>
</organism>
<gene>
    <name evidence="5" type="primary">pknB_11</name>
    <name evidence="5" type="ORF">Pla163_17080</name>
</gene>
<evidence type="ECO:0000259" key="4">
    <source>
        <dbReference type="PROSITE" id="PS50011"/>
    </source>
</evidence>
<dbReference type="EMBL" id="CP036290">
    <property type="protein sequence ID" value="QDU84597.1"/>
    <property type="molecule type" value="Genomic_DNA"/>
</dbReference>
<sequence>MSPASEIPEPGSEGPQSEGARSGDPAATGAALRVRGDAPAFEVLEELGRGGAAVVERVRLTEPCGGLESGAFAARKRLVGNDDDARASVETEIRVASDVASGGDASCETLVRLVASWRGERGPELLFDLIEGITLERWLVVEEGPLPEPIVRRLGVDLARALERLHAAGWAHGDLSLANARVDGDDRAILLDLGQARRLDADEDAPSSGDGTLAYLAPERAIGGPASAAADVFALGVALYWLATGRHPFAPDSFVPGLAPPDLSTAAGERVLGALAAARYLPPSRLVPQISPLLDTLLAEMLDRRPNQRPAPTLVAEILEQGEDHTYWRRERSERGGHVAKMALQRDPFALPLVGRSRELEQIESAFRYCLDESTGGSVVVVAGPKGSGRSRLVHHFVDRSRRSLSPPIFLYARSSDESESRPHGAALRLLERWLMLEPGSQPSAYEIEMLQRTVPPREADVLASALDPKGRSALGGSVGRALVRWVRALVAERPTILFVDDLHAARSSTLATVDRLVDALADTRAMVVLGYSEEVAPARPRALRRLLERIRNRPAAERELIQLDPLTLDEVRTIVTLRFCESEPTEQLANVLWQRSRGNPGLLTELLRALFERGQIGEDERGRWQLAISPREIPEPRSVEQGIAERIEGLESSGRKWLERLTVLPSRIDPTEALSVFGGSRRSELDRALSLLVRRGWLEPIGNRYRFARPALREGVYATIPDERRARLHRLVAQSLDRSGPDGEPSLDDRFARARHLRAAGEHRALVRHLDQLLPDAQRQASPLRVLRLARWALESLDNLPESVSRSEALLRFLEAGADAAGRTGARAGERELLDRLAAVQPDAAQRPDAAARLYYLHGRALAETGQLGVARGLLRAAITSSELDGSPALLGRSLRLMALVQLRSGRTDLAREAAERALEQAEHDWERAACAVLLGSADLLEDRIEDALERASDAQHFSNTENEAPLWLVPHVQLLRARVLRVAGRPGRALGALNLALEGAQQANERPLEAEILARIANVEMEARDFVAAQQHLVAALDLADETETPYASALATVWLGALAWERDDPSASSLLETAVRSARDAGHYRAEAVARSLLARRHVLAGDAAAAETESKRAITILERHGAELFDRILVAGSRSVVLRRLGRHAEADPIEAELRGRIESPTPPIRDEALIRSRSEYALKLLEGVLTTEGPIHPSFRP</sequence>
<dbReference type="GO" id="GO:0005737">
    <property type="term" value="C:cytoplasm"/>
    <property type="evidence" value="ECO:0007669"/>
    <property type="project" value="TreeGrafter"/>
</dbReference>
<dbReference type="RefSeq" id="WP_419186460.1">
    <property type="nucleotide sequence ID" value="NZ_CP036290.1"/>
</dbReference>
<dbReference type="SUPFAM" id="SSF48452">
    <property type="entry name" value="TPR-like"/>
    <property type="match status" value="2"/>
</dbReference>
<dbReference type="Gene3D" id="1.10.510.10">
    <property type="entry name" value="Transferase(Phosphotransferase) domain 1"/>
    <property type="match status" value="1"/>
</dbReference>
<reference evidence="5 6" key="1">
    <citation type="submission" date="2019-02" db="EMBL/GenBank/DDBJ databases">
        <title>Deep-cultivation of Planctomycetes and their phenomic and genomic characterization uncovers novel biology.</title>
        <authorList>
            <person name="Wiegand S."/>
            <person name="Jogler M."/>
            <person name="Boedeker C."/>
            <person name="Pinto D."/>
            <person name="Vollmers J."/>
            <person name="Rivas-Marin E."/>
            <person name="Kohn T."/>
            <person name="Peeters S.H."/>
            <person name="Heuer A."/>
            <person name="Rast P."/>
            <person name="Oberbeckmann S."/>
            <person name="Bunk B."/>
            <person name="Jeske O."/>
            <person name="Meyerdierks A."/>
            <person name="Storesund J.E."/>
            <person name="Kallscheuer N."/>
            <person name="Luecker S."/>
            <person name="Lage O.M."/>
            <person name="Pohl T."/>
            <person name="Merkel B.J."/>
            <person name="Hornburger P."/>
            <person name="Mueller R.-W."/>
            <person name="Bruemmer F."/>
            <person name="Labrenz M."/>
            <person name="Spormann A.M."/>
            <person name="Op den Camp H."/>
            <person name="Overmann J."/>
            <person name="Amann R."/>
            <person name="Jetten M.S.M."/>
            <person name="Mascher T."/>
            <person name="Medema M.H."/>
            <person name="Devos D.P."/>
            <person name="Kaster A.-K."/>
            <person name="Ovreas L."/>
            <person name="Rohde M."/>
            <person name="Galperin M.Y."/>
            <person name="Jogler C."/>
        </authorList>
    </citation>
    <scope>NUCLEOTIDE SEQUENCE [LARGE SCALE GENOMIC DNA]</scope>
    <source>
        <strain evidence="5 6">Pla163</strain>
    </source>
</reference>
<dbReference type="PANTHER" id="PTHR16305">
    <property type="entry name" value="TESTICULAR SOLUBLE ADENYLYL CYCLASE"/>
    <property type="match status" value="1"/>
</dbReference>
<dbReference type="InterPro" id="IPR000719">
    <property type="entry name" value="Prot_kinase_dom"/>
</dbReference>
<evidence type="ECO:0000313" key="5">
    <source>
        <dbReference type="EMBL" id="QDU84597.1"/>
    </source>
</evidence>
<dbReference type="PROSITE" id="PS50011">
    <property type="entry name" value="PROTEIN_KINASE_DOM"/>
    <property type="match status" value="1"/>
</dbReference>
<feature type="domain" description="Protein kinase" evidence="4">
    <location>
        <begin position="41"/>
        <end position="328"/>
    </location>
</feature>
<dbReference type="Proteomes" id="UP000319342">
    <property type="component" value="Chromosome"/>
</dbReference>
<dbReference type="SUPFAM" id="SSF56112">
    <property type="entry name" value="Protein kinase-like (PK-like)"/>
    <property type="match status" value="1"/>
</dbReference>
<dbReference type="InterPro" id="IPR027417">
    <property type="entry name" value="P-loop_NTPase"/>
</dbReference>
<protein>
    <submittedName>
        <fullName evidence="5">Serine/threonine-protein kinase PknB</fullName>
        <ecNumber evidence="5">2.7.11.1</ecNumber>
    </submittedName>
</protein>
<dbReference type="InterPro" id="IPR011990">
    <property type="entry name" value="TPR-like_helical_dom_sf"/>
</dbReference>
<name>A0A518CZF9_9BACT</name>
<feature type="region of interest" description="Disordered" evidence="3">
    <location>
        <begin position="1"/>
        <end position="29"/>
    </location>
</feature>
<evidence type="ECO:0000313" key="6">
    <source>
        <dbReference type="Proteomes" id="UP000319342"/>
    </source>
</evidence>
<evidence type="ECO:0000256" key="1">
    <source>
        <dbReference type="ARBA" id="ARBA00022741"/>
    </source>
</evidence>
<keyword evidence="5" id="KW-0418">Kinase</keyword>
<dbReference type="InterPro" id="IPR011009">
    <property type="entry name" value="Kinase-like_dom_sf"/>
</dbReference>
<keyword evidence="1" id="KW-0547">Nucleotide-binding</keyword>
<dbReference type="SUPFAM" id="SSF52540">
    <property type="entry name" value="P-loop containing nucleoside triphosphate hydrolases"/>
    <property type="match status" value="1"/>
</dbReference>
<keyword evidence="5" id="KW-0808">Transferase</keyword>
<dbReference type="GO" id="GO:0004016">
    <property type="term" value="F:adenylate cyclase activity"/>
    <property type="evidence" value="ECO:0007669"/>
    <property type="project" value="TreeGrafter"/>
</dbReference>
<dbReference type="Pfam" id="PF00069">
    <property type="entry name" value="Pkinase"/>
    <property type="match status" value="1"/>
</dbReference>
<dbReference type="Gene3D" id="1.25.40.10">
    <property type="entry name" value="Tetratricopeptide repeat domain"/>
    <property type="match status" value="2"/>
</dbReference>
<dbReference type="Gene3D" id="3.40.50.300">
    <property type="entry name" value="P-loop containing nucleotide triphosphate hydrolases"/>
    <property type="match status" value="1"/>
</dbReference>
<evidence type="ECO:0000256" key="3">
    <source>
        <dbReference type="SAM" id="MobiDB-lite"/>
    </source>
</evidence>
<dbReference type="CDD" id="cd14014">
    <property type="entry name" value="STKc_PknB_like"/>
    <property type="match status" value="1"/>
</dbReference>
<dbReference type="SMART" id="SM00028">
    <property type="entry name" value="TPR"/>
    <property type="match status" value="2"/>
</dbReference>
<dbReference type="InterPro" id="IPR041664">
    <property type="entry name" value="AAA_16"/>
</dbReference>
<keyword evidence="2" id="KW-0067">ATP-binding</keyword>
<dbReference type="AlphaFoldDB" id="A0A518CZF9"/>
<dbReference type="InterPro" id="IPR019734">
    <property type="entry name" value="TPR_rpt"/>
</dbReference>
<proteinExistence type="predicted"/>
<dbReference type="Pfam" id="PF13191">
    <property type="entry name" value="AAA_16"/>
    <property type="match status" value="1"/>
</dbReference>
<keyword evidence="6" id="KW-1185">Reference proteome</keyword>
<dbReference type="PANTHER" id="PTHR16305:SF28">
    <property type="entry name" value="GUANYLATE CYCLASE DOMAIN-CONTAINING PROTEIN"/>
    <property type="match status" value="1"/>
</dbReference>
<dbReference type="GO" id="GO:0005524">
    <property type="term" value="F:ATP binding"/>
    <property type="evidence" value="ECO:0007669"/>
    <property type="project" value="UniProtKB-KW"/>
</dbReference>
<dbReference type="GO" id="GO:0004674">
    <property type="term" value="F:protein serine/threonine kinase activity"/>
    <property type="evidence" value="ECO:0007669"/>
    <property type="project" value="UniProtKB-EC"/>
</dbReference>
<dbReference type="EC" id="2.7.11.1" evidence="5"/>
<accession>A0A518CZF9</accession>
<evidence type="ECO:0000256" key="2">
    <source>
        <dbReference type="ARBA" id="ARBA00022840"/>
    </source>
</evidence>